<reference evidence="2 3" key="1">
    <citation type="submission" date="2018-08" db="EMBL/GenBank/DDBJ databases">
        <title>Genome and evolution of the arbuscular mycorrhizal fungus Diversispora epigaea (formerly Glomus versiforme) and its bacterial endosymbionts.</title>
        <authorList>
            <person name="Sun X."/>
            <person name="Fei Z."/>
            <person name="Harrison M."/>
        </authorList>
    </citation>
    <scope>NUCLEOTIDE SEQUENCE [LARGE SCALE GENOMIC DNA]</scope>
    <source>
        <strain evidence="2 3">IT104</strain>
    </source>
</reference>
<dbReference type="Proteomes" id="UP000266861">
    <property type="component" value="Unassembled WGS sequence"/>
</dbReference>
<keyword evidence="3" id="KW-1185">Reference proteome</keyword>
<feature type="compositionally biased region" description="Low complexity" evidence="1">
    <location>
        <begin position="46"/>
        <end position="64"/>
    </location>
</feature>
<sequence length="96" mass="10618">MQVNKHQQPLYIIPRLILQELYRVGISVNKRDIRDFSATSDSGAFDSDTSSNSDTSDSSALSGSGIEVTHAHKTGAVKRCPIRKRKVKGKVNYRAL</sequence>
<feature type="region of interest" description="Disordered" evidence="1">
    <location>
        <begin position="38"/>
        <end position="81"/>
    </location>
</feature>
<evidence type="ECO:0000313" key="3">
    <source>
        <dbReference type="Proteomes" id="UP000266861"/>
    </source>
</evidence>
<evidence type="ECO:0000313" key="2">
    <source>
        <dbReference type="EMBL" id="RHZ75694.1"/>
    </source>
</evidence>
<organism evidence="2 3">
    <name type="scientific">Diversispora epigaea</name>
    <dbReference type="NCBI Taxonomy" id="1348612"/>
    <lineage>
        <taxon>Eukaryota</taxon>
        <taxon>Fungi</taxon>
        <taxon>Fungi incertae sedis</taxon>
        <taxon>Mucoromycota</taxon>
        <taxon>Glomeromycotina</taxon>
        <taxon>Glomeromycetes</taxon>
        <taxon>Diversisporales</taxon>
        <taxon>Diversisporaceae</taxon>
        <taxon>Diversispora</taxon>
    </lineage>
</organism>
<gene>
    <name evidence="2" type="ORF">Glove_212g216</name>
</gene>
<evidence type="ECO:0000256" key="1">
    <source>
        <dbReference type="SAM" id="MobiDB-lite"/>
    </source>
</evidence>
<protein>
    <submittedName>
        <fullName evidence="2">Uncharacterized protein</fullName>
    </submittedName>
</protein>
<name>A0A397IRF0_9GLOM</name>
<comment type="caution">
    <text evidence="2">The sequence shown here is derived from an EMBL/GenBank/DDBJ whole genome shotgun (WGS) entry which is preliminary data.</text>
</comment>
<accession>A0A397IRF0</accession>
<dbReference type="EMBL" id="PQFF01000197">
    <property type="protein sequence ID" value="RHZ75694.1"/>
    <property type="molecule type" value="Genomic_DNA"/>
</dbReference>
<feature type="compositionally biased region" description="Basic residues" evidence="1">
    <location>
        <begin position="71"/>
        <end position="81"/>
    </location>
</feature>
<dbReference type="AlphaFoldDB" id="A0A397IRF0"/>
<dbReference type="OrthoDB" id="10514950at2759"/>
<proteinExistence type="predicted"/>